<dbReference type="Pfam" id="PF00482">
    <property type="entry name" value="T2SSF"/>
    <property type="match status" value="2"/>
</dbReference>
<dbReference type="PANTHER" id="PTHR30012:SF4">
    <property type="entry name" value="MSHA BIOGENESIS PROTEIN MSHG"/>
    <property type="match status" value="1"/>
</dbReference>
<dbReference type="EMBL" id="CAEZYR010000030">
    <property type="protein sequence ID" value="CAB4739338.1"/>
    <property type="molecule type" value="Genomic_DNA"/>
</dbReference>
<dbReference type="Gene3D" id="1.20.81.30">
    <property type="entry name" value="Type II secretion system (T2SS), domain F"/>
    <property type="match status" value="2"/>
</dbReference>
<evidence type="ECO:0000256" key="2">
    <source>
        <dbReference type="ARBA" id="ARBA00005745"/>
    </source>
</evidence>
<evidence type="ECO:0000256" key="7">
    <source>
        <dbReference type="ARBA" id="ARBA00022989"/>
    </source>
</evidence>
<dbReference type="FunFam" id="1.20.81.30:FF:000001">
    <property type="entry name" value="Type II secretion system protein F"/>
    <property type="match status" value="2"/>
</dbReference>
<dbReference type="AlphaFoldDB" id="A0A6J7MVR0"/>
<feature type="domain" description="Type II secretion system protein GspF" evidence="10">
    <location>
        <begin position="50"/>
        <end position="173"/>
    </location>
</feature>
<dbReference type="PROSITE" id="PS00874">
    <property type="entry name" value="T2SP_F"/>
    <property type="match status" value="1"/>
</dbReference>
<keyword evidence="5" id="KW-0997">Cell inner membrane</keyword>
<name>A0A6J7MVR0_9ZZZZ</name>
<feature type="transmembrane region" description="Helical" evidence="9">
    <location>
        <begin position="152"/>
        <end position="172"/>
    </location>
</feature>
<dbReference type="GO" id="GO:0015628">
    <property type="term" value="P:protein secretion by the type II secretion system"/>
    <property type="evidence" value="ECO:0007669"/>
    <property type="project" value="TreeGrafter"/>
</dbReference>
<dbReference type="PRINTS" id="PR00812">
    <property type="entry name" value="BCTERIALGSPF"/>
</dbReference>
<dbReference type="EMBL" id="CAFBOS010000025">
    <property type="protein sequence ID" value="CAB4985036.1"/>
    <property type="molecule type" value="Genomic_DNA"/>
</dbReference>
<dbReference type="GO" id="GO:0005886">
    <property type="term" value="C:plasma membrane"/>
    <property type="evidence" value="ECO:0007669"/>
    <property type="project" value="UniProtKB-SubCell"/>
</dbReference>
<evidence type="ECO:0000256" key="3">
    <source>
        <dbReference type="ARBA" id="ARBA00022448"/>
    </source>
</evidence>
<evidence type="ECO:0000313" key="12">
    <source>
        <dbReference type="EMBL" id="CAB4913288.1"/>
    </source>
</evidence>
<dbReference type="EMBL" id="CAFBMH010000059">
    <property type="protein sequence ID" value="CAB4913288.1"/>
    <property type="molecule type" value="Genomic_DNA"/>
</dbReference>
<dbReference type="InterPro" id="IPR003004">
    <property type="entry name" value="GspF/PilC"/>
</dbReference>
<dbReference type="InterPro" id="IPR001992">
    <property type="entry name" value="T2SS_GspF/T4SS_PilC_CS"/>
</dbReference>
<protein>
    <submittedName>
        <fullName evidence="13">Unannotated protein</fullName>
    </submittedName>
</protein>
<feature type="transmembrane region" description="Helical" evidence="9">
    <location>
        <begin position="192"/>
        <end position="222"/>
    </location>
</feature>
<feature type="domain" description="Type II secretion system protein GspF" evidence="10">
    <location>
        <begin position="253"/>
        <end position="373"/>
    </location>
</feature>
<evidence type="ECO:0000256" key="9">
    <source>
        <dbReference type="SAM" id="Phobius"/>
    </source>
</evidence>
<proteinExistence type="inferred from homology"/>
<evidence type="ECO:0000256" key="8">
    <source>
        <dbReference type="ARBA" id="ARBA00023136"/>
    </source>
</evidence>
<keyword evidence="8 9" id="KW-0472">Membrane</keyword>
<dbReference type="InterPro" id="IPR042094">
    <property type="entry name" value="T2SS_GspF_sf"/>
</dbReference>
<evidence type="ECO:0000256" key="6">
    <source>
        <dbReference type="ARBA" id="ARBA00022692"/>
    </source>
</evidence>
<evidence type="ECO:0000256" key="1">
    <source>
        <dbReference type="ARBA" id="ARBA00004429"/>
    </source>
</evidence>
<keyword evidence="4" id="KW-1003">Cell membrane</keyword>
<keyword evidence="6 9" id="KW-0812">Transmembrane</keyword>
<evidence type="ECO:0000313" key="13">
    <source>
        <dbReference type="EMBL" id="CAB4985036.1"/>
    </source>
</evidence>
<evidence type="ECO:0000313" key="11">
    <source>
        <dbReference type="EMBL" id="CAB4739338.1"/>
    </source>
</evidence>
<comment type="similarity">
    <text evidence="2">Belongs to the GSP F family.</text>
</comment>
<gene>
    <name evidence="11" type="ORF">UFOPK2754_01048</name>
    <name evidence="12" type="ORF">UFOPK3543_01647</name>
    <name evidence="13" type="ORF">UFOPK3967_00617</name>
</gene>
<dbReference type="PANTHER" id="PTHR30012">
    <property type="entry name" value="GENERAL SECRETION PATHWAY PROTEIN"/>
    <property type="match status" value="1"/>
</dbReference>
<keyword evidence="3" id="KW-0813">Transport</keyword>
<accession>A0A6J7MVR0</accession>
<reference evidence="13" key="1">
    <citation type="submission" date="2020-05" db="EMBL/GenBank/DDBJ databases">
        <authorList>
            <person name="Chiriac C."/>
            <person name="Salcher M."/>
            <person name="Ghai R."/>
            <person name="Kavagutti S V."/>
        </authorList>
    </citation>
    <scope>NUCLEOTIDE SEQUENCE</scope>
</reference>
<keyword evidence="7 9" id="KW-1133">Transmembrane helix</keyword>
<evidence type="ECO:0000259" key="10">
    <source>
        <dbReference type="Pfam" id="PF00482"/>
    </source>
</evidence>
<evidence type="ECO:0000256" key="4">
    <source>
        <dbReference type="ARBA" id="ARBA00022475"/>
    </source>
</evidence>
<evidence type="ECO:0000256" key="5">
    <source>
        <dbReference type="ARBA" id="ARBA00022519"/>
    </source>
</evidence>
<feature type="transmembrane region" description="Helical" evidence="9">
    <location>
        <begin position="356"/>
        <end position="380"/>
    </location>
</feature>
<sequence length="385" mass="42238">MTDLITQPGLPPLPRPVQAPVVAGSEGPLPWYKKEFHLGKAVKPEELMNFSRQCSSFLRAGIPVLDALAVLSEENSNKAMVEVLATIGRDLRSGMSLGAAIGQHPRVFPNYYIAMVRSAELTGRLDGTLDQLAGYLERDIEARRKVRGAMTYPGVVFVMAMGAVVILATFVMPRFKALFENINAELPLTTRFLLGFTTFVGTWWWAILLGIGLVLSFLYVAFGGSHGQKRRHQLLLRAPGIGPLMHFVILERFCRVLAAMVQAGVTLPDALAVASDATNNRVYQDQLVYVRTEMLRGAGFARPIAATGLFPPAARQMIRVGESTGTLDKQLESTAAFYERELTYKLKRFTDLFEPMVIVGVGLVVGFVAVALVQAMYGVFDQVQA</sequence>
<organism evidence="13">
    <name type="scientific">freshwater metagenome</name>
    <dbReference type="NCBI Taxonomy" id="449393"/>
    <lineage>
        <taxon>unclassified sequences</taxon>
        <taxon>metagenomes</taxon>
        <taxon>ecological metagenomes</taxon>
    </lineage>
</organism>
<dbReference type="InterPro" id="IPR018076">
    <property type="entry name" value="T2SS_GspF_dom"/>
</dbReference>
<comment type="subcellular location">
    <subcellularLocation>
        <location evidence="1">Cell inner membrane</location>
        <topology evidence="1">Multi-pass membrane protein</topology>
    </subcellularLocation>
</comment>